<evidence type="ECO:0000259" key="13">
    <source>
        <dbReference type="PROSITE" id="PS50113"/>
    </source>
</evidence>
<feature type="domain" description="Response regulatory" evidence="11">
    <location>
        <begin position="5"/>
        <end position="120"/>
    </location>
</feature>
<protein>
    <recommendedName>
        <fullName evidence="2">histidine kinase</fullName>
        <ecNumber evidence="2">2.7.13.3</ecNumber>
    </recommendedName>
</protein>
<keyword evidence="7" id="KW-0067">ATP-binding</keyword>
<dbReference type="PROSITE" id="PS50113">
    <property type="entry name" value="PAC"/>
    <property type="match status" value="1"/>
</dbReference>
<dbReference type="PRINTS" id="PR00344">
    <property type="entry name" value="BCTRLSENSOR"/>
</dbReference>
<evidence type="ECO:0000256" key="6">
    <source>
        <dbReference type="ARBA" id="ARBA00022777"/>
    </source>
</evidence>
<comment type="caution">
    <text evidence="14">The sequence shown here is derived from an EMBL/GenBank/DDBJ whole genome shotgun (WGS) entry which is preliminary data.</text>
</comment>
<evidence type="ECO:0000313" key="15">
    <source>
        <dbReference type="Proteomes" id="UP000280307"/>
    </source>
</evidence>
<dbReference type="EMBL" id="RSAS01000428">
    <property type="protein sequence ID" value="RRR71814.1"/>
    <property type="molecule type" value="Genomic_DNA"/>
</dbReference>
<evidence type="ECO:0000256" key="5">
    <source>
        <dbReference type="ARBA" id="ARBA00022741"/>
    </source>
</evidence>
<dbReference type="CDD" id="cd17534">
    <property type="entry name" value="REC_DC-like"/>
    <property type="match status" value="1"/>
</dbReference>
<evidence type="ECO:0000256" key="8">
    <source>
        <dbReference type="ARBA" id="ARBA00023012"/>
    </source>
</evidence>
<keyword evidence="6" id="KW-0418">Kinase</keyword>
<evidence type="ECO:0000256" key="9">
    <source>
        <dbReference type="PROSITE-ProRule" id="PRU00169"/>
    </source>
</evidence>
<organism evidence="14 15">
    <name type="scientific">Candidatus Viridilinea halotolerans</name>
    <dbReference type="NCBI Taxonomy" id="2491704"/>
    <lineage>
        <taxon>Bacteria</taxon>
        <taxon>Bacillati</taxon>
        <taxon>Chloroflexota</taxon>
        <taxon>Chloroflexia</taxon>
        <taxon>Chloroflexales</taxon>
        <taxon>Chloroflexineae</taxon>
        <taxon>Oscillochloridaceae</taxon>
        <taxon>Candidatus Viridilinea</taxon>
    </lineage>
</organism>
<evidence type="ECO:0000313" key="14">
    <source>
        <dbReference type="EMBL" id="RRR71814.1"/>
    </source>
</evidence>
<dbReference type="InterPro" id="IPR003594">
    <property type="entry name" value="HATPase_dom"/>
</dbReference>
<proteinExistence type="predicted"/>
<evidence type="ECO:0000256" key="7">
    <source>
        <dbReference type="ARBA" id="ARBA00022840"/>
    </source>
</evidence>
<dbReference type="PROSITE" id="PS50112">
    <property type="entry name" value="PAS"/>
    <property type="match status" value="1"/>
</dbReference>
<dbReference type="SUPFAM" id="SSF47384">
    <property type="entry name" value="Homodimeric domain of signal transducing histidine kinase"/>
    <property type="match status" value="1"/>
</dbReference>
<comment type="catalytic activity">
    <reaction evidence="1">
        <text>ATP + protein L-histidine = ADP + protein N-phospho-L-histidine.</text>
        <dbReference type="EC" id="2.7.13.3"/>
    </reaction>
</comment>
<feature type="domain" description="PAS" evidence="12">
    <location>
        <begin position="132"/>
        <end position="205"/>
    </location>
</feature>
<dbReference type="Gene3D" id="3.30.450.20">
    <property type="entry name" value="PAS domain"/>
    <property type="match status" value="1"/>
</dbReference>
<feature type="domain" description="PAC" evidence="13">
    <location>
        <begin position="210"/>
        <end position="262"/>
    </location>
</feature>
<dbReference type="PROSITE" id="PS50110">
    <property type="entry name" value="RESPONSE_REGULATORY"/>
    <property type="match status" value="2"/>
</dbReference>
<dbReference type="EC" id="2.7.13.3" evidence="2"/>
<evidence type="ECO:0000256" key="2">
    <source>
        <dbReference type="ARBA" id="ARBA00012438"/>
    </source>
</evidence>
<dbReference type="CDD" id="cd00156">
    <property type="entry name" value="REC"/>
    <property type="match status" value="1"/>
</dbReference>
<keyword evidence="4" id="KW-0808">Transferase</keyword>
<dbReference type="Pfam" id="PF00072">
    <property type="entry name" value="Response_reg"/>
    <property type="match status" value="2"/>
</dbReference>
<dbReference type="InterPro" id="IPR035965">
    <property type="entry name" value="PAS-like_dom_sf"/>
</dbReference>
<dbReference type="GO" id="GO:0000155">
    <property type="term" value="F:phosphorelay sensor kinase activity"/>
    <property type="evidence" value="ECO:0007669"/>
    <property type="project" value="InterPro"/>
</dbReference>
<dbReference type="SUPFAM" id="SSF52172">
    <property type="entry name" value="CheY-like"/>
    <property type="match status" value="2"/>
</dbReference>
<feature type="domain" description="Response regulatory" evidence="11">
    <location>
        <begin position="535"/>
        <end position="651"/>
    </location>
</feature>
<dbReference type="Pfam" id="PF02518">
    <property type="entry name" value="HATPase_c"/>
    <property type="match status" value="1"/>
</dbReference>
<keyword evidence="8" id="KW-0902">Two-component regulatory system</keyword>
<dbReference type="Proteomes" id="UP000280307">
    <property type="component" value="Unassembled WGS sequence"/>
</dbReference>
<dbReference type="PANTHER" id="PTHR43065:SF42">
    <property type="entry name" value="TWO-COMPONENT SENSOR PPRA"/>
    <property type="match status" value="1"/>
</dbReference>
<dbReference type="InterPro" id="IPR000014">
    <property type="entry name" value="PAS"/>
</dbReference>
<feature type="modified residue" description="4-aspartylphosphate" evidence="9">
    <location>
        <position position="55"/>
    </location>
</feature>
<dbReference type="InterPro" id="IPR036890">
    <property type="entry name" value="HATPase_C_sf"/>
</dbReference>
<keyword evidence="5" id="KW-0547">Nucleotide-binding</keyword>
<dbReference type="InterPro" id="IPR036097">
    <property type="entry name" value="HisK_dim/P_sf"/>
</dbReference>
<gene>
    <name evidence="14" type="ORF">EI684_10985</name>
</gene>
<name>A0A426TZY6_9CHLR</name>
<sequence length="652" mass="70103">MAGEHILIVEDEAVIAMDMQGLLERLGYQVPIITGDAEETFAAVRVACPDLVLLDINLGNGPDGISVAEELQRLWQVPVIFLTAHADAATVGRAKAVQPYHYLLKPFAERELAIAVELALLKSKSDRALRASEQRFATTLRAIADGVVVADGAGQLSFMNPVAAQLTGWPLAEALDRPLAEVLVGTHEESGEQLAAMVAQILQTTHAPDQINEMALISRDGTRRNVSVSLAPLSERLDRVNGVVIVLRDETERRRLAEERRAMEHKLLETQRRESLGLLAGGIAHDFNNLLSVVQGQIDLAMLDLTADHPIYPSLQQAFLGLRRAADLAGQMLAYSGRGHMLMEELQINDLVDDVVTLLRGNLAKRTQVELHLAAGLPAMHGDATQVRQVVMNLLTNAAEAFTATDGVVKVTTSAVRLTPAALANYIHGEELSPGRFIALEVCDGGCGMDGAILARIFDPFFSTKRTGRGLGLAAVQGIVRGHGGAMHVASSPGEGSCFRVIFPALLAAELSLKGPQHDSDPATPKLLGGNQGGTLLVVDDEAGVRTVLTRYLERMGFKVVSAESGLAALDRLANGIPHLRGMLVDLTMPGMSGDQLATHVRRIYPGTPIMIMSGYRAEEIAAQYANLELKGFLQKPFRYDTLSAALVVMLD</sequence>
<dbReference type="SMART" id="SM00091">
    <property type="entry name" value="PAS"/>
    <property type="match status" value="1"/>
</dbReference>
<dbReference type="PANTHER" id="PTHR43065">
    <property type="entry name" value="SENSOR HISTIDINE KINASE"/>
    <property type="match status" value="1"/>
</dbReference>
<dbReference type="NCBIfam" id="TIGR00229">
    <property type="entry name" value="sensory_box"/>
    <property type="match status" value="1"/>
</dbReference>
<evidence type="ECO:0000256" key="4">
    <source>
        <dbReference type="ARBA" id="ARBA00022679"/>
    </source>
</evidence>
<feature type="domain" description="Histidine kinase" evidence="10">
    <location>
        <begin position="282"/>
        <end position="507"/>
    </location>
</feature>
<dbReference type="InterPro" id="IPR000700">
    <property type="entry name" value="PAS-assoc_C"/>
</dbReference>
<dbReference type="CDD" id="cd00130">
    <property type="entry name" value="PAS"/>
    <property type="match status" value="1"/>
</dbReference>
<dbReference type="AlphaFoldDB" id="A0A426TZY6"/>
<dbReference type="SMART" id="SM00387">
    <property type="entry name" value="HATPase_c"/>
    <property type="match status" value="1"/>
</dbReference>
<keyword evidence="3 9" id="KW-0597">Phosphoprotein</keyword>
<evidence type="ECO:0000256" key="1">
    <source>
        <dbReference type="ARBA" id="ARBA00000085"/>
    </source>
</evidence>
<evidence type="ECO:0000256" key="3">
    <source>
        <dbReference type="ARBA" id="ARBA00022553"/>
    </source>
</evidence>
<dbReference type="GO" id="GO:0005524">
    <property type="term" value="F:ATP binding"/>
    <property type="evidence" value="ECO:0007669"/>
    <property type="project" value="UniProtKB-KW"/>
</dbReference>
<evidence type="ECO:0000259" key="10">
    <source>
        <dbReference type="PROSITE" id="PS50109"/>
    </source>
</evidence>
<feature type="modified residue" description="4-aspartylphosphate" evidence="9">
    <location>
        <position position="586"/>
    </location>
</feature>
<dbReference type="Gene3D" id="3.30.565.10">
    <property type="entry name" value="Histidine kinase-like ATPase, C-terminal domain"/>
    <property type="match status" value="1"/>
</dbReference>
<dbReference type="InterPro" id="IPR005467">
    <property type="entry name" value="His_kinase_dom"/>
</dbReference>
<reference evidence="14 15" key="1">
    <citation type="submission" date="2018-12" db="EMBL/GenBank/DDBJ databases">
        <title>Genome Sequence of Candidatus Viridilinea halotolerans isolated from saline sulfide-rich spring.</title>
        <authorList>
            <person name="Grouzdev D.S."/>
            <person name="Burganskaya E.I."/>
            <person name="Krutkina M.S."/>
            <person name="Sukhacheva M.V."/>
            <person name="Gorlenko V.M."/>
        </authorList>
    </citation>
    <scope>NUCLEOTIDE SEQUENCE [LARGE SCALE GENOMIC DNA]</scope>
    <source>
        <strain evidence="14">Chok-6</strain>
    </source>
</reference>
<dbReference type="PROSITE" id="PS50109">
    <property type="entry name" value="HIS_KIN"/>
    <property type="match status" value="1"/>
</dbReference>
<dbReference type="Gene3D" id="1.10.287.130">
    <property type="match status" value="1"/>
</dbReference>
<dbReference type="SUPFAM" id="SSF55785">
    <property type="entry name" value="PYP-like sensor domain (PAS domain)"/>
    <property type="match status" value="1"/>
</dbReference>
<dbReference type="SMART" id="SM00448">
    <property type="entry name" value="REC"/>
    <property type="match status" value="2"/>
</dbReference>
<dbReference type="InterPro" id="IPR004358">
    <property type="entry name" value="Sig_transdc_His_kin-like_C"/>
</dbReference>
<dbReference type="GO" id="GO:0006355">
    <property type="term" value="P:regulation of DNA-templated transcription"/>
    <property type="evidence" value="ECO:0007669"/>
    <property type="project" value="InterPro"/>
</dbReference>
<dbReference type="InterPro" id="IPR013767">
    <property type="entry name" value="PAS_fold"/>
</dbReference>
<evidence type="ECO:0000259" key="12">
    <source>
        <dbReference type="PROSITE" id="PS50112"/>
    </source>
</evidence>
<dbReference type="Pfam" id="PF00989">
    <property type="entry name" value="PAS"/>
    <property type="match status" value="1"/>
</dbReference>
<dbReference type="InterPro" id="IPR011006">
    <property type="entry name" value="CheY-like_superfamily"/>
</dbReference>
<accession>A0A426TZY6</accession>
<dbReference type="SUPFAM" id="SSF55874">
    <property type="entry name" value="ATPase domain of HSP90 chaperone/DNA topoisomerase II/histidine kinase"/>
    <property type="match status" value="1"/>
</dbReference>
<evidence type="ECO:0000259" key="11">
    <source>
        <dbReference type="PROSITE" id="PS50110"/>
    </source>
</evidence>
<dbReference type="Gene3D" id="3.40.50.2300">
    <property type="match status" value="2"/>
</dbReference>
<dbReference type="InterPro" id="IPR001789">
    <property type="entry name" value="Sig_transdc_resp-reg_receiver"/>
</dbReference>